<dbReference type="GO" id="GO:1990429">
    <property type="term" value="C:peroxisomal importomer complex"/>
    <property type="evidence" value="ECO:0007669"/>
    <property type="project" value="TreeGrafter"/>
</dbReference>
<keyword evidence="4" id="KW-0811">Translocation</keyword>
<evidence type="ECO:0000256" key="4">
    <source>
        <dbReference type="ARBA" id="ARBA00023010"/>
    </source>
</evidence>
<dbReference type="GO" id="GO:0016560">
    <property type="term" value="P:protein import into peroxisome matrix, docking"/>
    <property type="evidence" value="ECO:0007669"/>
    <property type="project" value="InterPro"/>
</dbReference>
<protein>
    <recommendedName>
        <fullName evidence="7">Peroxin-13</fullName>
    </recommendedName>
</protein>
<feature type="compositionally biased region" description="Low complexity" evidence="9">
    <location>
        <begin position="60"/>
        <end position="76"/>
    </location>
</feature>
<dbReference type="GO" id="GO:0005778">
    <property type="term" value="C:peroxisomal membrane"/>
    <property type="evidence" value="ECO:0007669"/>
    <property type="project" value="UniProtKB-SubCell"/>
</dbReference>
<comment type="subcellular location">
    <subcellularLocation>
        <location evidence="8">Peroxisome membrane</location>
    </subcellularLocation>
</comment>
<evidence type="ECO:0000256" key="3">
    <source>
        <dbReference type="ARBA" id="ARBA00022927"/>
    </source>
</evidence>
<reference evidence="10" key="1">
    <citation type="journal article" date="2021" name="Proc. Natl. Acad. Sci. U.S.A.">
        <title>Three genomes in the algal genus Volvox reveal the fate of a haploid sex-determining region after a transition to homothallism.</title>
        <authorList>
            <person name="Yamamoto K."/>
            <person name="Hamaji T."/>
            <person name="Kawai-Toyooka H."/>
            <person name="Matsuzaki R."/>
            <person name="Takahashi F."/>
            <person name="Nishimura Y."/>
            <person name="Kawachi M."/>
            <person name="Noguchi H."/>
            <person name="Minakuchi Y."/>
            <person name="Umen J.G."/>
            <person name="Toyoda A."/>
            <person name="Nozaki H."/>
        </authorList>
    </citation>
    <scope>NUCLEOTIDE SEQUENCE</scope>
    <source>
        <strain evidence="10">NIES-3780</strain>
    </source>
</reference>
<dbReference type="Proteomes" id="UP000747399">
    <property type="component" value="Unassembled WGS sequence"/>
</dbReference>
<evidence type="ECO:0000256" key="8">
    <source>
        <dbReference type="ARBA" id="ARBA00046271"/>
    </source>
</evidence>
<feature type="compositionally biased region" description="Low complexity" evidence="9">
    <location>
        <begin position="11"/>
        <end position="28"/>
    </location>
</feature>
<proteinExistence type="inferred from homology"/>
<keyword evidence="11" id="KW-1185">Reference proteome</keyword>
<sequence>MSGAPPPPKPWEAAKATATTTQGAGPKPWEAPQAAQVASDSTAIIPRTQPSRPWEREGETTNALATTSSLTPGYSSSRYSSGPGAYGGSLGLGYGSSMYGSSTYGSGYRQGYGMGSMYGGGYGAYGSGMYGSTGNMYGGYGSYGLAGGMYGQGGMYGAGGMYGSGGMYGGGAGMYGPPGMPLPGGPMDPNHPPPNPPTAWQSFMHMINGVMHFFGRLSFLVDENTHAVHFFISALLQLLDRAGSLYAEVARFVLRLLFRKRASMLAAKKAAAAGGPGAAGAGVSGASHHAAVPGGPEPFGAAAAATFGGTAPPAPVTSGTVGAFLGGPQAFGLGPGGPMRTAGMAGAGGPQWDNLWNR</sequence>
<dbReference type="InterPro" id="IPR035463">
    <property type="entry name" value="Pex13"/>
</dbReference>
<dbReference type="EMBL" id="BNCO01000010">
    <property type="protein sequence ID" value="GIL51100.1"/>
    <property type="molecule type" value="Genomic_DNA"/>
</dbReference>
<keyword evidence="3" id="KW-0653">Protein transport</keyword>
<comment type="caution">
    <text evidence="10">The sequence shown here is derived from an EMBL/GenBank/DDBJ whole genome shotgun (WGS) entry which is preliminary data.</text>
</comment>
<dbReference type="PANTHER" id="PTHR19332">
    <property type="entry name" value="PEROXISOMAL MEMBRANE PROTEIN PEX13"/>
    <property type="match status" value="1"/>
</dbReference>
<organism evidence="10 11">
    <name type="scientific">Volvox africanus</name>
    <dbReference type="NCBI Taxonomy" id="51714"/>
    <lineage>
        <taxon>Eukaryota</taxon>
        <taxon>Viridiplantae</taxon>
        <taxon>Chlorophyta</taxon>
        <taxon>core chlorophytes</taxon>
        <taxon>Chlorophyceae</taxon>
        <taxon>CS clade</taxon>
        <taxon>Chlamydomonadales</taxon>
        <taxon>Volvocaceae</taxon>
        <taxon>Volvox</taxon>
    </lineage>
</organism>
<dbReference type="AlphaFoldDB" id="A0A8J4F096"/>
<gene>
    <name evidence="10" type="ORF">Vafri_7192</name>
</gene>
<evidence type="ECO:0000256" key="5">
    <source>
        <dbReference type="ARBA" id="ARBA00023136"/>
    </source>
</evidence>
<feature type="compositionally biased region" description="Pro residues" evidence="9">
    <location>
        <begin position="1"/>
        <end position="10"/>
    </location>
</feature>
<comment type="similarity">
    <text evidence="1">Belongs to the peroxin-13 family.</text>
</comment>
<keyword evidence="2" id="KW-0813">Transport</keyword>
<evidence type="ECO:0000256" key="6">
    <source>
        <dbReference type="ARBA" id="ARBA00023140"/>
    </source>
</evidence>
<name>A0A8J4F096_9CHLO</name>
<evidence type="ECO:0000256" key="9">
    <source>
        <dbReference type="SAM" id="MobiDB-lite"/>
    </source>
</evidence>
<keyword evidence="5" id="KW-0472">Membrane</keyword>
<evidence type="ECO:0000313" key="10">
    <source>
        <dbReference type="EMBL" id="GIL51100.1"/>
    </source>
</evidence>
<evidence type="ECO:0000256" key="7">
    <source>
        <dbReference type="ARBA" id="ARBA00029693"/>
    </source>
</evidence>
<dbReference type="PANTHER" id="PTHR19332:SF1">
    <property type="entry name" value="PEROXISOMAL MEMBRANE PROTEIN PEX13"/>
    <property type="match status" value="1"/>
</dbReference>
<feature type="region of interest" description="Disordered" evidence="9">
    <location>
        <begin position="1"/>
        <end position="76"/>
    </location>
</feature>
<evidence type="ECO:0000256" key="1">
    <source>
        <dbReference type="ARBA" id="ARBA00006033"/>
    </source>
</evidence>
<evidence type="ECO:0000313" key="11">
    <source>
        <dbReference type="Proteomes" id="UP000747399"/>
    </source>
</evidence>
<evidence type="ECO:0000256" key="2">
    <source>
        <dbReference type="ARBA" id="ARBA00022448"/>
    </source>
</evidence>
<accession>A0A8J4F096</accession>
<keyword evidence="6" id="KW-0576">Peroxisome</keyword>